<evidence type="ECO:0000313" key="9">
    <source>
        <dbReference type="Proteomes" id="UP000000262"/>
    </source>
</evidence>
<dbReference type="PhylomeDB" id="A8ABM0"/>
<proteinExistence type="predicted"/>
<protein>
    <submittedName>
        <fullName evidence="8">4Fe-4S ferredoxin, iron-sulfur binding domain protein</fullName>
    </submittedName>
</protein>
<keyword evidence="4" id="KW-0408">Iron</keyword>
<dbReference type="STRING" id="453591.Igni_1145"/>
<evidence type="ECO:0000256" key="6">
    <source>
        <dbReference type="SAM" id="Coils"/>
    </source>
</evidence>
<dbReference type="SUPFAM" id="SSF54862">
    <property type="entry name" value="4Fe-4S ferredoxins"/>
    <property type="match status" value="1"/>
</dbReference>
<feature type="coiled-coil region" evidence="6">
    <location>
        <begin position="161"/>
        <end position="189"/>
    </location>
</feature>
<evidence type="ECO:0000256" key="3">
    <source>
        <dbReference type="ARBA" id="ARBA00022737"/>
    </source>
</evidence>
<evidence type="ECO:0000313" key="8">
    <source>
        <dbReference type="EMBL" id="ABU82322.1"/>
    </source>
</evidence>
<keyword evidence="3" id="KW-0677">Repeat</keyword>
<evidence type="ECO:0000256" key="5">
    <source>
        <dbReference type="ARBA" id="ARBA00023014"/>
    </source>
</evidence>
<dbReference type="AlphaFoldDB" id="A8ABM0"/>
<dbReference type="InterPro" id="IPR017896">
    <property type="entry name" value="4Fe4S_Fe-S-bd"/>
</dbReference>
<sequence length="189" mass="21630">MEERRFVEVRERWGRKTNALGVLKSLKAVAEYLVQSRPTTLYPFEKNDLPENFRGVLVYDIEKCIGCGACVLACPNNCLYRRPGPKTEKNKPGIYIAFEPTHCLFCGLCVDACPPVASSLRHSNVVSIVSTKKKIIWEPWEWAAFTKLIEEKGWENDAIDYDRVEHLVKERAEQIKKALEEEAEKGAKK</sequence>
<keyword evidence="5" id="KW-0411">Iron-sulfur</keyword>
<keyword evidence="1" id="KW-0004">4Fe-4S</keyword>
<dbReference type="InterPro" id="IPR017900">
    <property type="entry name" value="4Fe4S_Fe_S_CS"/>
</dbReference>
<keyword evidence="2" id="KW-0479">Metal-binding</keyword>
<dbReference type="PROSITE" id="PS51379">
    <property type="entry name" value="4FE4S_FER_2"/>
    <property type="match status" value="2"/>
</dbReference>
<dbReference type="eggNOG" id="arCOG01543">
    <property type="taxonomic scope" value="Archaea"/>
</dbReference>
<dbReference type="OrthoDB" id="23833at2157"/>
<dbReference type="GO" id="GO:0051539">
    <property type="term" value="F:4 iron, 4 sulfur cluster binding"/>
    <property type="evidence" value="ECO:0007669"/>
    <property type="project" value="UniProtKB-KW"/>
</dbReference>
<dbReference type="GO" id="GO:0016020">
    <property type="term" value="C:membrane"/>
    <property type="evidence" value="ECO:0007669"/>
    <property type="project" value="InterPro"/>
</dbReference>
<feature type="domain" description="4Fe-4S ferredoxin-type" evidence="7">
    <location>
        <begin position="55"/>
        <end position="84"/>
    </location>
</feature>
<dbReference type="GO" id="GO:0009060">
    <property type="term" value="P:aerobic respiration"/>
    <property type="evidence" value="ECO:0007669"/>
    <property type="project" value="TreeGrafter"/>
</dbReference>
<dbReference type="EMBL" id="CP000816">
    <property type="protein sequence ID" value="ABU82322.1"/>
    <property type="molecule type" value="Genomic_DNA"/>
</dbReference>
<keyword evidence="6" id="KW-0175">Coiled coil</keyword>
<dbReference type="InterPro" id="IPR010226">
    <property type="entry name" value="NADH_quinone_OxRdtase_chainI"/>
</dbReference>
<dbReference type="Gene3D" id="3.30.70.3270">
    <property type="match status" value="1"/>
</dbReference>
<name>A8ABM0_IGNH4</name>
<dbReference type="PANTHER" id="PTHR10849:SF35">
    <property type="entry name" value="FORMATE HYDROGENLYASE SUBUNIT 6-RELATED"/>
    <property type="match status" value="1"/>
</dbReference>
<dbReference type="PROSITE" id="PS00198">
    <property type="entry name" value="4FE4S_FER_1"/>
    <property type="match status" value="2"/>
</dbReference>
<accession>A8ABM0</accession>
<dbReference type="Pfam" id="PF12838">
    <property type="entry name" value="Fer4_7"/>
    <property type="match status" value="1"/>
</dbReference>
<dbReference type="RefSeq" id="WP_012123286.1">
    <property type="nucleotide sequence ID" value="NC_009776.1"/>
</dbReference>
<keyword evidence="9" id="KW-1185">Reference proteome</keyword>
<organism evidence="8 9">
    <name type="scientific">Ignicoccus hospitalis (strain KIN4/I / DSM 18386 / JCM 14125)</name>
    <dbReference type="NCBI Taxonomy" id="453591"/>
    <lineage>
        <taxon>Archaea</taxon>
        <taxon>Thermoproteota</taxon>
        <taxon>Thermoprotei</taxon>
        <taxon>Desulfurococcales</taxon>
        <taxon>Desulfurococcaceae</taxon>
        <taxon>Ignicoccus</taxon>
    </lineage>
</organism>
<dbReference type="HOGENOM" id="CLU_067218_3_1_2"/>
<evidence type="ECO:0000256" key="4">
    <source>
        <dbReference type="ARBA" id="ARBA00023004"/>
    </source>
</evidence>
<dbReference type="PANTHER" id="PTHR10849">
    <property type="entry name" value="NADH DEHYDROGENASE UBIQUINONE IRON-SULFUR PROTEIN 8, MITOCHONDRIAL"/>
    <property type="match status" value="1"/>
</dbReference>
<dbReference type="KEGG" id="iho:Igni_1145"/>
<dbReference type="GO" id="GO:0046872">
    <property type="term" value="F:metal ion binding"/>
    <property type="evidence" value="ECO:0007669"/>
    <property type="project" value="UniProtKB-KW"/>
</dbReference>
<feature type="domain" description="4Fe-4S ferredoxin-type" evidence="7">
    <location>
        <begin position="94"/>
        <end position="123"/>
    </location>
</feature>
<evidence type="ECO:0000256" key="2">
    <source>
        <dbReference type="ARBA" id="ARBA00022723"/>
    </source>
</evidence>
<gene>
    <name evidence="8" type="ordered locus">Igni_1145</name>
</gene>
<dbReference type="GeneID" id="5562371"/>
<evidence type="ECO:0000259" key="7">
    <source>
        <dbReference type="PROSITE" id="PS51379"/>
    </source>
</evidence>
<dbReference type="GO" id="GO:0003954">
    <property type="term" value="F:NADH dehydrogenase activity"/>
    <property type="evidence" value="ECO:0007669"/>
    <property type="project" value="TreeGrafter"/>
</dbReference>
<reference evidence="8 9" key="1">
    <citation type="journal article" date="2008" name="Genome Biol.">
        <title>A genomic analysis of the archaeal system Ignicoccus hospitalis-Nanoarchaeum equitans.</title>
        <authorList>
            <person name="Podar M."/>
            <person name="Anderson I."/>
            <person name="Makarova K.S."/>
            <person name="Elkins J.G."/>
            <person name="Ivanova N."/>
            <person name="Wall M.A."/>
            <person name="Lykidis A."/>
            <person name="Mavromatis K."/>
            <person name="Sun H."/>
            <person name="Hudson M.E."/>
            <person name="Chen W."/>
            <person name="Deciu C."/>
            <person name="Hutchison D."/>
            <person name="Eads J.R."/>
            <person name="Anderson A."/>
            <person name="Fernandes F."/>
            <person name="Szeto E."/>
            <person name="Lapidus A."/>
            <person name="Kyrpides N.C."/>
            <person name="Saier M.H.Jr."/>
            <person name="Richardson P.M."/>
            <person name="Rachel R."/>
            <person name="Huber H."/>
            <person name="Eisen J.A."/>
            <person name="Koonin E.V."/>
            <person name="Keller M."/>
            <person name="Stetter K.O."/>
        </authorList>
    </citation>
    <scope>NUCLEOTIDE SEQUENCE [LARGE SCALE GENOMIC DNA]</scope>
    <source>
        <strain evidence="9">KIN4/I / DSM 18386 / JCM 14125</strain>
    </source>
</reference>
<dbReference type="Proteomes" id="UP000000262">
    <property type="component" value="Chromosome"/>
</dbReference>
<evidence type="ECO:0000256" key="1">
    <source>
        <dbReference type="ARBA" id="ARBA00022485"/>
    </source>
</evidence>